<dbReference type="InterPro" id="IPR012334">
    <property type="entry name" value="Pectin_lyas_fold"/>
</dbReference>
<proteinExistence type="predicted"/>
<gene>
    <name evidence="2" type="ORF">HNP86_001827</name>
</gene>
<dbReference type="EMBL" id="JACDUH010000003">
    <property type="protein sequence ID" value="MBA2851668.1"/>
    <property type="molecule type" value="Genomic_DNA"/>
</dbReference>
<evidence type="ECO:0000313" key="3">
    <source>
        <dbReference type="Proteomes" id="UP000564425"/>
    </source>
</evidence>
<organism evidence="2 3">
    <name type="scientific">Methanococcus maripaludis</name>
    <name type="common">Methanococcus deltae</name>
    <dbReference type="NCBI Taxonomy" id="39152"/>
    <lineage>
        <taxon>Archaea</taxon>
        <taxon>Methanobacteriati</taxon>
        <taxon>Methanobacteriota</taxon>
        <taxon>Methanomada group</taxon>
        <taxon>Methanococci</taxon>
        <taxon>Methanococcales</taxon>
        <taxon>Methanococcaceae</taxon>
        <taxon>Methanococcus</taxon>
    </lineage>
</organism>
<evidence type="ECO:0000313" key="2">
    <source>
        <dbReference type="EMBL" id="MBA2851668.1"/>
    </source>
</evidence>
<evidence type="ECO:0000259" key="1">
    <source>
        <dbReference type="Pfam" id="PF05048"/>
    </source>
</evidence>
<dbReference type="Proteomes" id="UP000564425">
    <property type="component" value="Unassembled WGS sequence"/>
</dbReference>
<accession>A0A7J9NVG5</accession>
<reference evidence="2 3" key="1">
    <citation type="submission" date="2020-07" db="EMBL/GenBank/DDBJ databases">
        <title>Genomic Encyclopedia of Type Strains, Phase IV (KMG-V): Genome sequencing to study the core and pangenomes of soil and plant-associated prokaryotes.</title>
        <authorList>
            <person name="Whitman W."/>
        </authorList>
    </citation>
    <scope>NUCLEOTIDE SEQUENCE [LARGE SCALE GENOMIC DNA]</scope>
    <source>
        <strain evidence="2 3">A1</strain>
    </source>
</reference>
<name>A0A7J9NVG5_METMI</name>
<dbReference type="InterPro" id="IPR007742">
    <property type="entry name" value="NosD_dom"/>
</dbReference>
<dbReference type="AlphaFoldDB" id="A0A7J9NVG5"/>
<dbReference type="Pfam" id="PF05048">
    <property type="entry name" value="NosD"/>
    <property type="match status" value="1"/>
</dbReference>
<dbReference type="Gene3D" id="2.160.20.10">
    <property type="entry name" value="Single-stranded right-handed beta-helix, Pectin lyase-like"/>
    <property type="match status" value="1"/>
</dbReference>
<feature type="domain" description="Periplasmic copper-binding protein NosD beta helix" evidence="1">
    <location>
        <begin position="63"/>
        <end position="175"/>
    </location>
</feature>
<dbReference type="RefSeq" id="WP_181501494.1">
    <property type="nucleotide sequence ID" value="NZ_JACDUH010000003.1"/>
</dbReference>
<dbReference type="SUPFAM" id="SSF51126">
    <property type="entry name" value="Pectin lyase-like"/>
    <property type="match status" value="1"/>
</dbReference>
<protein>
    <recommendedName>
        <fullName evidence="1">Periplasmic copper-binding protein NosD beta helix domain-containing protein</fullName>
    </recommendedName>
</protein>
<comment type="caution">
    <text evidence="2">The sequence shown here is derived from an EMBL/GenBank/DDBJ whole genome shotgun (WGS) entry which is preliminary data.</text>
</comment>
<dbReference type="InterPro" id="IPR011050">
    <property type="entry name" value="Pectin_lyase_fold/virulence"/>
</dbReference>
<sequence length="290" mass="31665">MKPIEIRKYPVKLTQPGNYVLYGSATTKSAETKNKPLVTIHGKDITVTTAKMYLKGNKDPNCPMIFIEHSDNVNIHVKTNEGAKAVVVESSENITISGSIKNSDTGILLNNSHNIVVQNTELLNGLCGIEFIDCTNLTVKDVIIDKSTCGLCAHKHSAVNLNNVKIKNSMTGILVMRYAIDTFDIHFTGCTHDRLPMLSIYNSDDSGKQEVERCGFLFTKGVNVIVNDAVLTHNDVGAIVIDSNVVFNSCEFSYVNTGVCAIKSTVKTNNCSFVGVKTKDLAFVSDVEHC</sequence>